<evidence type="ECO:0000256" key="6">
    <source>
        <dbReference type="RuleBase" id="RU003651"/>
    </source>
</evidence>
<evidence type="ECO:0000256" key="3">
    <source>
        <dbReference type="ARBA" id="ARBA00022801"/>
    </source>
</evidence>
<dbReference type="Proteomes" id="UP000257109">
    <property type="component" value="Unassembled WGS sequence"/>
</dbReference>
<keyword evidence="10" id="KW-1185">Reference proteome</keyword>
<comment type="similarity">
    <text evidence="2">Belongs to the AAA ATPase family. BCS1 subfamily.</text>
</comment>
<protein>
    <submittedName>
        <fullName evidence="9">Protein HYPER-SENSITIVITY-RELATED 4</fullName>
    </submittedName>
</protein>
<comment type="caution">
    <text evidence="9">The sequence shown here is derived from an EMBL/GenBank/DDBJ whole genome shotgun (WGS) entry which is preliminary data.</text>
</comment>
<dbReference type="CDD" id="cd19510">
    <property type="entry name" value="RecA-like_BCS1"/>
    <property type="match status" value="1"/>
</dbReference>
<proteinExistence type="inferred from homology"/>
<evidence type="ECO:0000256" key="2">
    <source>
        <dbReference type="ARBA" id="ARBA00007448"/>
    </source>
</evidence>
<dbReference type="InterPro" id="IPR050747">
    <property type="entry name" value="Mitochondrial_chaperone_BCS1"/>
</dbReference>
<evidence type="ECO:0000313" key="9">
    <source>
        <dbReference type="EMBL" id="RDY14564.1"/>
    </source>
</evidence>
<dbReference type="SMART" id="SM00382">
    <property type="entry name" value="AAA"/>
    <property type="match status" value="1"/>
</dbReference>
<evidence type="ECO:0000256" key="1">
    <source>
        <dbReference type="ARBA" id="ARBA00001946"/>
    </source>
</evidence>
<dbReference type="OrthoDB" id="10251412at2759"/>
<dbReference type="Pfam" id="PF14363">
    <property type="entry name" value="AAA_assoc"/>
    <property type="match status" value="1"/>
</dbReference>
<feature type="domain" description="AAA+ ATPase" evidence="8">
    <location>
        <begin position="252"/>
        <end position="390"/>
    </location>
</feature>
<dbReference type="GO" id="GO:0016887">
    <property type="term" value="F:ATP hydrolysis activity"/>
    <property type="evidence" value="ECO:0007669"/>
    <property type="project" value="InterPro"/>
</dbReference>
<feature type="non-terminal residue" evidence="9">
    <location>
        <position position="1"/>
    </location>
</feature>
<dbReference type="PANTHER" id="PTHR23070">
    <property type="entry name" value="BCS1 AAA-TYPE ATPASE"/>
    <property type="match status" value="1"/>
</dbReference>
<keyword evidence="4" id="KW-0460">Magnesium</keyword>
<dbReference type="STRING" id="157652.A0A371IHX0"/>
<dbReference type="Gene3D" id="6.10.280.40">
    <property type="match status" value="1"/>
</dbReference>
<dbReference type="InterPro" id="IPR003960">
    <property type="entry name" value="ATPase_AAA_CS"/>
</dbReference>
<accession>A0A371IHX0</accession>
<evidence type="ECO:0000256" key="5">
    <source>
        <dbReference type="ARBA" id="ARBA00049360"/>
    </source>
</evidence>
<evidence type="ECO:0000256" key="4">
    <source>
        <dbReference type="ARBA" id="ARBA00022842"/>
    </source>
</evidence>
<organism evidence="9 10">
    <name type="scientific">Mucuna pruriens</name>
    <name type="common">Velvet bean</name>
    <name type="synonym">Dolichos pruriens</name>
    <dbReference type="NCBI Taxonomy" id="157652"/>
    <lineage>
        <taxon>Eukaryota</taxon>
        <taxon>Viridiplantae</taxon>
        <taxon>Streptophyta</taxon>
        <taxon>Embryophyta</taxon>
        <taxon>Tracheophyta</taxon>
        <taxon>Spermatophyta</taxon>
        <taxon>Magnoliopsida</taxon>
        <taxon>eudicotyledons</taxon>
        <taxon>Gunneridae</taxon>
        <taxon>Pentapetalae</taxon>
        <taxon>rosids</taxon>
        <taxon>fabids</taxon>
        <taxon>Fabales</taxon>
        <taxon>Fabaceae</taxon>
        <taxon>Papilionoideae</taxon>
        <taxon>50 kb inversion clade</taxon>
        <taxon>NPAAA clade</taxon>
        <taxon>indigoferoid/millettioid clade</taxon>
        <taxon>Phaseoleae</taxon>
        <taxon>Mucuna</taxon>
    </lineage>
</organism>
<dbReference type="InterPro" id="IPR003959">
    <property type="entry name" value="ATPase_AAA_core"/>
</dbReference>
<keyword evidence="6" id="KW-0547">Nucleotide-binding</keyword>
<comment type="cofactor">
    <cofactor evidence="1">
        <name>Mg(2+)</name>
        <dbReference type="ChEBI" id="CHEBI:18420"/>
    </cofactor>
</comment>
<dbReference type="GO" id="GO:0005524">
    <property type="term" value="F:ATP binding"/>
    <property type="evidence" value="ECO:0007669"/>
    <property type="project" value="UniProtKB-KW"/>
</dbReference>
<keyword evidence="6" id="KW-0067">ATP-binding</keyword>
<evidence type="ECO:0000256" key="7">
    <source>
        <dbReference type="SAM" id="MobiDB-lite"/>
    </source>
</evidence>
<feature type="region of interest" description="Disordered" evidence="7">
    <location>
        <begin position="456"/>
        <end position="494"/>
    </location>
</feature>
<dbReference type="PROSITE" id="PS00674">
    <property type="entry name" value="AAA"/>
    <property type="match status" value="1"/>
</dbReference>
<dbReference type="Gene3D" id="3.40.50.300">
    <property type="entry name" value="P-loop containing nucleotide triphosphate hydrolases"/>
    <property type="match status" value="1"/>
</dbReference>
<evidence type="ECO:0000259" key="8">
    <source>
        <dbReference type="SMART" id="SM00382"/>
    </source>
</evidence>
<evidence type="ECO:0000313" key="10">
    <source>
        <dbReference type="Proteomes" id="UP000257109"/>
    </source>
</evidence>
<keyword evidence="3" id="KW-0378">Hydrolase</keyword>
<dbReference type="AlphaFoldDB" id="A0A371IHX0"/>
<dbReference type="SUPFAM" id="SSF52540">
    <property type="entry name" value="P-loop containing nucleoside triphosphate hydrolases"/>
    <property type="match status" value="1"/>
</dbReference>
<dbReference type="GO" id="GO:0006950">
    <property type="term" value="P:response to stress"/>
    <property type="evidence" value="ECO:0007669"/>
    <property type="project" value="UniProtKB-ARBA"/>
</dbReference>
<dbReference type="InterPro" id="IPR027417">
    <property type="entry name" value="P-loop_NTPase"/>
</dbReference>
<sequence>MSSTAESNLATAKTVLSAVASLAATAVVIRSVANDLLPSELHSYVGSGIRSVWSWFSSELTMVIDEFEGLVNNELYEAAETYLGTKISPNTQRLKVSKPESEKSFALTMERNESVTDIFNGVKFNWILVCRQVECRNFHNPRDLNSTLKSEVRSLEVTFPKKHRDMVLHDYLPFVLREAKSTKQESKALKIFTMDYQNMYGNLNDSWVGVNLDHPATFDTLALDRHVKHFILQDLDRFLQRKDYYRKVGKAWKRGYLLYGPPGTGKSSLIAAMANYLRFDIYDLELTQLQCNSELRRLLISMANRSILVVEDIDCTIDFHDRRTESRSTSAINNDRQVTLSGLLNFIDGLWSSCGDERVIVFTTNHKDKLDPALLRPGRMDVHIHMSYCTPCGFRQLASNYLGITEHSRFGPIEEAIQETQVTPAEVAEQLLQSNDKETSLEQLLDFVRKKKGSQELEAKKKEEETNDKEEQQGKELDGGDKDKDNDNHEKKNATQLNNTILVLTPREYYAAVEDKRIVTVAAPRESQDNKVMVPDSACYLIPTSLLAAHLASTRTVGHNINQLILCPENLCTILNLPDRLIP</sequence>
<dbReference type="EMBL" id="QJKJ01000055">
    <property type="protein sequence ID" value="RDY14564.1"/>
    <property type="molecule type" value="Genomic_DNA"/>
</dbReference>
<reference evidence="9" key="1">
    <citation type="submission" date="2018-05" db="EMBL/GenBank/DDBJ databases">
        <title>Draft genome of Mucuna pruriens seed.</title>
        <authorList>
            <person name="Nnadi N.E."/>
            <person name="Vos R."/>
            <person name="Hasami M.H."/>
            <person name="Devisetty U.K."/>
            <person name="Aguiy J.C."/>
        </authorList>
    </citation>
    <scope>NUCLEOTIDE SEQUENCE [LARGE SCALE GENOMIC DNA]</scope>
    <source>
        <strain evidence="9">JCA_2017</strain>
    </source>
</reference>
<dbReference type="InterPro" id="IPR058017">
    <property type="entry name" value="At3g28540-like_C"/>
</dbReference>
<dbReference type="InterPro" id="IPR025753">
    <property type="entry name" value="AAA_N_dom"/>
</dbReference>
<feature type="compositionally biased region" description="Basic and acidic residues" evidence="7">
    <location>
        <begin position="456"/>
        <end position="493"/>
    </location>
</feature>
<name>A0A371IHX0_MUCPR</name>
<dbReference type="Pfam" id="PF00004">
    <property type="entry name" value="AAA"/>
    <property type="match status" value="1"/>
</dbReference>
<gene>
    <name evidence="9" type="primary">HSR4</name>
    <name evidence="9" type="ORF">CR513_00355</name>
</gene>
<dbReference type="InterPro" id="IPR003593">
    <property type="entry name" value="AAA+_ATPase"/>
</dbReference>
<dbReference type="Pfam" id="PF25568">
    <property type="entry name" value="AAA_lid_At3g28540"/>
    <property type="match status" value="1"/>
</dbReference>
<comment type="catalytic activity">
    <reaction evidence="5">
        <text>ATP + H2O = ADP + phosphate + H(+)</text>
        <dbReference type="Rhea" id="RHEA:13065"/>
        <dbReference type="ChEBI" id="CHEBI:15377"/>
        <dbReference type="ChEBI" id="CHEBI:15378"/>
        <dbReference type="ChEBI" id="CHEBI:30616"/>
        <dbReference type="ChEBI" id="CHEBI:43474"/>
        <dbReference type="ChEBI" id="CHEBI:456216"/>
    </reaction>
</comment>